<name>A0A2W7PXJ9_9BACT</name>
<sequence>MERVIELPKILDERGNLTFVEQVRHIPFEIKRVYWIYDVPGGQIRGGHAFREQQEVIIALSGSFDVQLNDGKVVKPYHLNRSYYGLYVPGGIWRHMENFSTNSVALVISSTKYDESDYIRDFSAYQTYLNEHKSL</sequence>
<dbReference type="SUPFAM" id="SSF51182">
    <property type="entry name" value="RmlC-like cupins"/>
    <property type="match status" value="1"/>
</dbReference>
<reference evidence="2 3" key="1">
    <citation type="submission" date="2018-06" db="EMBL/GenBank/DDBJ databases">
        <title>Genomic Encyclopedia of Archaeal and Bacterial Type Strains, Phase II (KMG-II): from individual species to whole genera.</title>
        <authorList>
            <person name="Goeker M."/>
        </authorList>
    </citation>
    <scope>NUCLEOTIDE SEQUENCE [LARGE SCALE GENOMIC DNA]</scope>
    <source>
        <strain evidence="2 3">DSM 6779</strain>
    </source>
</reference>
<dbReference type="Proteomes" id="UP000249239">
    <property type="component" value="Unassembled WGS sequence"/>
</dbReference>
<dbReference type="OrthoDB" id="9795513at2"/>
<dbReference type="RefSeq" id="WP_111446304.1">
    <property type="nucleotide sequence ID" value="NZ_QKZK01000021.1"/>
</dbReference>
<dbReference type="CDD" id="cd20292">
    <property type="entry name" value="cupin_QdtA-like"/>
    <property type="match status" value="1"/>
</dbReference>
<dbReference type="InterPro" id="IPR011051">
    <property type="entry name" value="RmlC_Cupin_sf"/>
</dbReference>
<dbReference type="Pfam" id="PF05523">
    <property type="entry name" value="FdtA"/>
    <property type="match status" value="1"/>
</dbReference>
<organism evidence="2 3">
    <name type="scientific">Breznakibacter xylanolyticus</name>
    <dbReference type="NCBI Taxonomy" id="990"/>
    <lineage>
        <taxon>Bacteria</taxon>
        <taxon>Pseudomonadati</taxon>
        <taxon>Bacteroidota</taxon>
        <taxon>Bacteroidia</taxon>
        <taxon>Marinilabiliales</taxon>
        <taxon>Marinilabiliaceae</taxon>
        <taxon>Breznakibacter</taxon>
    </lineage>
</organism>
<dbReference type="Gene3D" id="2.60.120.10">
    <property type="entry name" value="Jelly Rolls"/>
    <property type="match status" value="1"/>
</dbReference>
<dbReference type="InterPro" id="IPR008894">
    <property type="entry name" value="QdtA_cupin_dom"/>
</dbReference>
<comment type="caution">
    <text evidence="2">The sequence shown here is derived from an EMBL/GenBank/DDBJ whole genome shotgun (WGS) entry which is preliminary data.</text>
</comment>
<evidence type="ECO:0000259" key="1">
    <source>
        <dbReference type="Pfam" id="PF05523"/>
    </source>
</evidence>
<protein>
    <submittedName>
        <fullName evidence="2">WxcM-like protein</fullName>
    </submittedName>
</protein>
<accession>A0A2W7PXJ9</accession>
<feature type="domain" description="Sugar 3,4-ketoisomerase QdtA cupin" evidence="1">
    <location>
        <begin position="3"/>
        <end position="128"/>
    </location>
</feature>
<proteinExistence type="predicted"/>
<evidence type="ECO:0000313" key="2">
    <source>
        <dbReference type="EMBL" id="PZX14269.1"/>
    </source>
</evidence>
<dbReference type="InterPro" id="IPR014710">
    <property type="entry name" value="RmlC-like_jellyroll"/>
</dbReference>
<dbReference type="EMBL" id="QKZK01000021">
    <property type="protein sequence ID" value="PZX14269.1"/>
    <property type="molecule type" value="Genomic_DNA"/>
</dbReference>
<evidence type="ECO:0000313" key="3">
    <source>
        <dbReference type="Proteomes" id="UP000249239"/>
    </source>
</evidence>
<gene>
    <name evidence="2" type="ORF">LX69_02449</name>
</gene>
<keyword evidence="3" id="KW-1185">Reference proteome</keyword>
<dbReference type="AlphaFoldDB" id="A0A2W7PXJ9"/>